<keyword evidence="2" id="KW-0732">Signal</keyword>
<feature type="chain" id="PRO_5044845687" evidence="2">
    <location>
        <begin position="23"/>
        <end position="149"/>
    </location>
</feature>
<dbReference type="AlphaFoldDB" id="A0ABD2J1B0"/>
<keyword evidence="1" id="KW-1133">Transmembrane helix</keyword>
<keyword evidence="1" id="KW-0812">Transmembrane</keyword>
<protein>
    <submittedName>
        <fullName evidence="3">Uncharacterized protein</fullName>
    </submittedName>
</protein>
<dbReference type="EMBL" id="JBICCN010000238">
    <property type="protein sequence ID" value="KAL3084287.1"/>
    <property type="molecule type" value="Genomic_DNA"/>
</dbReference>
<name>A0ABD2J1B0_HETSC</name>
<evidence type="ECO:0000313" key="4">
    <source>
        <dbReference type="Proteomes" id="UP001620645"/>
    </source>
</evidence>
<sequence>MSASSSLFLAVALASLVISAYTLKCWNGTDLAEHVPKNKMVCNPGTVFCLKMDCLQKHVQVQYTLMTCHYGDSSFCDRGYHEDEYSKCDKILCCREKFCNYMPDRVLPKPHVIIVVSGVIGLHTPLGIGFIVFAALIAAIFSAEFVKWF</sequence>
<evidence type="ECO:0000256" key="1">
    <source>
        <dbReference type="SAM" id="Phobius"/>
    </source>
</evidence>
<keyword evidence="4" id="KW-1185">Reference proteome</keyword>
<feature type="transmembrane region" description="Helical" evidence="1">
    <location>
        <begin position="112"/>
        <end position="141"/>
    </location>
</feature>
<accession>A0ABD2J1B0</accession>
<evidence type="ECO:0000313" key="3">
    <source>
        <dbReference type="EMBL" id="KAL3084287.1"/>
    </source>
</evidence>
<keyword evidence="1" id="KW-0472">Membrane</keyword>
<proteinExistence type="predicted"/>
<feature type="signal peptide" evidence="2">
    <location>
        <begin position="1"/>
        <end position="22"/>
    </location>
</feature>
<dbReference type="Proteomes" id="UP001620645">
    <property type="component" value="Unassembled WGS sequence"/>
</dbReference>
<gene>
    <name evidence="3" type="ORF">niasHS_009775</name>
</gene>
<evidence type="ECO:0000256" key="2">
    <source>
        <dbReference type="SAM" id="SignalP"/>
    </source>
</evidence>
<comment type="caution">
    <text evidence="3">The sequence shown here is derived from an EMBL/GenBank/DDBJ whole genome shotgun (WGS) entry which is preliminary data.</text>
</comment>
<organism evidence="3 4">
    <name type="scientific">Heterodera schachtii</name>
    <name type="common">Sugarbeet cyst nematode worm</name>
    <name type="synonym">Tylenchus schachtii</name>
    <dbReference type="NCBI Taxonomy" id="97005"/>
    <lineage>
        <taxon>Eukaryota</taxon>
        <taxon>Metazoa</taxon>
        <taxon>Ecdysozoa</taxon>
        <taxon>Nematoda</taxon>
        <taxon>Chromadorea</taxon>
        <taxon>Rhabditida</taxon>
        <taxon>Tylenchina</taxon>
        <taxon>Tylenchomorpha</taxon>
        <taxon>Tylenchoidea</taxon>
        <taxon>Heteroderidae</taxon>
        <taxon>Heteroderinae</taxon>
        <taxon>Heterodera</taxon>
    </lineage>
</organism>
<reference evidence="3 4" key="1">
    <citation type="submission" date="2024-10" db="EMBL/GenBank/DDBJ databases">
        <authorList>
            <person name="Kim D."/>
        </authorList>
    </citation>
    <scope>NUCLEOTIDE SEQUENCE [LARGE SCALE GENOMIC DNA]</scope>
    <source>
        <strain evidence="3">Taebaek</strain>
    </source>
</reference>